<dbReference type="EMBL" id="ML122261">
    <property type="protein sequence ID" value="RPD61658.1"/>
    <property type="molecule type" value="Genomic_DNA"/>
</dbReference>
<evidence type="ECO:0000313" key="2">
    <source>
        <dbReference type="EMBL" id="RPD61658.1"/>
    </source>
</evidence>
<evidence type="ECO:0000313" key="3">
    <source>
        <dbReference type="Proteomes" id="UP000313359"/>
    </source>
</evidence>
<reference evidence="2" key="1">
    <citation type="journal article" date="2018" name="Genome Biol. Evol.">
        <title>Genomics and development of Lentinus tigrinus, a white-rot wood-decaying mushroom with dimorphic fruiting bodies.</title>
        <authorList>
            <person name="Wu B."/>
            <person name="Xu Z."/>
            <person name="Knudson A."/>
            <person name="Carlson A."/>
            <person name="Chen N."/>
            <person name="Kovaka S."/>
            <person name="LaButti K."/>
            <person name="Lipzen A."/>
            <person name="Pennachio C."/>
            <person name="Riley R."/>
            <person name="Schakwitz W."/>
            <person name="Umezawa K."/>
            <person name="Ohm R.A."/>
            <person name="Grigoriev I.V."/>
            <person name="Nagy L.G."/>
            <person name="Gibbons J."/>
            <person name="Hibbett D."/>
        </authorList>
    </citation>
    <scope>NUCLEOTIDE SEQUENCE [LARGE SCALE GENOMIC DNA]</scope>
    <source>
        <strain evidence="2">ALCF2SS1-6</strain>
    </source>
</reference>
<dbReference type="AlphaFoldDB" id="A0A5C2SEF4"/>
<organism evidence="2 3">
    <name type="scientific">Lentinus tigrinus ALCF2SS1-6</name>
    <dbReference type="NCBI Taxonomy" id="1328759"/>
    <lineage>
        <taxon>Eukaryota</taxon>
        <taxon>Fungi</taxon>
        <taxon>Dikarya</taxon>
        <taxon>Basidiomycota</taxon>
        <taxon>Agaricomycotina</taxon>
        <taxon>Agaricomycetes</taxon>
        <taxon>Polyporales</taxon>
        <taxon>Polyporaceae</taxon>
        <taxon>Lentinus</taxon>
    </lineage>
</organism>
<keyword evidence="3" id="KW-1185">Reference proteome</keyword>
<dbReference type="Proteomes" id="UP000313359">
    <property type="component" value="Unassembled WGS sequence"/>
</dbReference>
<feature type="compositionally biased region" description="Basic and acidic residues" evidence="1">
    <location>
        <begin position="130"/>
        <end position="142"/>
    </location>
</feature>
<name>A0A5C2SEF4_9APHY</name>
<feature type="region of interest" description="Disordered" evidence="1">
    <location>
        <begin position="1"/>
        <end position="155"/>
    </location>
</feature>
<gene>
    <name evidence="2" type="ORF">L227DRAFT_56873</name>
</gene>
<proteinExistence type="predicted"/>
<feature type="compositionally biased region" description="Polar residues" evidence="1">
    <location>
        <begin position="63"/>
        <end position="76"/>
    </location>
</feature>
<feature type="compositionally biased region" description="Basic residues" evidence="1">
    <location>
        <begin position="8"/>
        <end position="17"/>
    </location>
</feature>
<dbReference type="OrthoDB" id="2799893at2759"/>
<accession>A0A5C2SEF4</accession>
<protein>
    <submittedName>
        <fullName evidence="2">Uncharacterized protein</fullName>
    </submittedName>
</protein>
<sequence length="155" mass="16671">MLSVFNSKRSKTHKQSRKFSTIAASIRARPQSPPSPASFASPEIVEINEKGPFGATVPEERGPSTSIEQSVTSPQIQLDFDTGESFTEWLPPSIMPAPENRTPPKRNVSLPNGGRDLPGAASSSNTKPRSTPEETIKEELEVSKLSGHSGSCGRL</sequence>
<evidence type="ECO:0000256" key="1">
    <source>
        <dbReference type="SAM" id="MobiDB-lite"/>
    </source>
</evidence>